<name>A0A0U4WL38_9BACL</name>
<evidence type="ECO:0000313" key="2">
    <source>
        <dbReference type="Proteomes" id="UP000217696"/>
    </source>
</evidence>
<protein>
    <submittedName>
        <fullName evidence="1">Putative amidase domain protein</fullName>
    </submittedName>
</protein>
<dbReference type="EMBL" id="AP017312">
    <property type="protein sequence ID" value="BAU29163.1"/>
    <property type="molecule type" value="Genomic_DNA"/>
</dbReference>
<keyword evidence="2" id="KW-1185">Reference proteome</keyword>
<sequence length="375" mass="43002">MKKIIVNCLCVFLLVVPRPVHATESDTEAEIHAFLNKLFEVRTQLLIENNSRMIEKYYNPKQKTSLYALQHENRRANYIQKWAEKRGVAFVEANSSITITRTKIQGNMATISLLHTLKLTYIYPGKSIRPQSFGTGTRHGIRLEKTQAGWHVAREWYSDPIEENPATIPSHSMKDMSHNQAFVLNAVDQSESVTRMKKYNRNKAVEYANKYAGAAWGAGNDHRYNPKYRDYHHEGGDCTNFASQVLGDQEEGGGLPMRSGWYYRYKQGGSTPWVRTDSFKNFLIRSGYGKVIARGSYADVIKPTIRNREGAMARLQPGDLIGYEMHGDIDHFSIVVGRDENGYVLVNSHTGDRYRVPWDLGWDKYTKFVLIHIRD</sequence>
<gene>
    <name evidence="1" type="ORF">CB4_03344</name>
</gene>
<evidence type="ECO:0000313" key="1">
    <source>
        <dbReference type="EMBL" id="BAU29163.1"/>
    </source>
</evidence>
<dbReference type="PANTHER" id="PTHR40032">
    <property type="entry name" value="EXPORTED PROTEIN-RELATED"/>
    <property type="match status" value="1"/>
</dbReference>
<reference evidence="1 2" key="1">
    <citation type="submission" date="2015-12" db="EMBL/GenBank/DDBJ databases">
        <title>Genome sequence of Aneurinibacillus soli.</title>
        <authorList>
            <person name="Lee J.S."/>
            <person name="Lee K.C."/>
            <person name="Kim K.K."/>
            <person name="Lee B.W."/>
        </authorList>
    </citation>
    <scope>NUCLEOTIDE SEQUENCE [LARGE SCALE GENOMIC DNA]</scope>
    <source>
        <strain evidence="1 2">CB4</strain>
    </source>
</reference>
<accession>A0A0U4WL38</accession>
<dbReference type="PANTHER" id="PTHR40032:SF1">
    <property type="entry name" value="EXPORTED PROTEIN"/>
    <property type="match status" value="1"/>
</dbReference>
<dbReference type="KEGG" id="asoc:CB4_03344"/>
<organism evidence="1 2">
    <name type="scientific">Aneurinibacillus soli</name>
    <dbReference type="NCBI Taxonomy" id="1500254"/>
    <lineage>
        <taxon>Bacteria</taxon>
        <taxon>Bacillati</taxon>
        <taxon>Bacillota</taxon>
        <taxon>Bacilli</taxon>
        <taxon>Bacillales</taxon>
        <taxon>Paenibacillaceae</taxon>
        <taxon>Aneurinibacillus group</taxon>
        <taxon>Aneurinibacillus</taxon>
    </lineage>
</organism>
<dbReference type="Gene3D" id="3.90.1720.10">
    <property type="entry name" value="endopeptidase domain like (from Nostoc punctiforme)"/>
    <property type="match status" value="1"/>
</dbReference>
<dbReference type="Proteomes" id="UP000217696">
    <property type="component" value="Chromosome"/>
</dbReference>
<dbReference type="AlphaFoldDB" id="A0A0U4WL38"/>
<dbReference type="Pfam" id="PF12671">
    <property type="entry name" value="Amidase_6"/>
    <property type="match status" value="1"/>
</dbReference>
<proteinExistence type="predicted"/>
<dbReference type="InterPro" id="IPR024301">
    <property type="entry name" value="Amidase_6"/>
</dbReference>